<dbReference type="Proteomes" id="UP000078582">
    <property type="component" value="Chromosome"/>
</dbReference>
<gene>
    <name evidence="1" type="ORF">AYR53_04655</name>
</gene>
<dbReference type="AlphaFoldDB" id="A0A192H2F2"/>
<dbReference type="InterPro" id="IPR021321">
    <property type="entry name" value="DUF2922"/>
</dbReference>
<dbReference type="OrthoDB" id="2323347at2"/>
<protein>
    <submittedName>
        <fullName evidence="1">Uncharacterized protein</fullName>
    </submittedName>
</protein>
<keyword evidence="2" id="KW-1185">Reference proteome</keyword>
<dbReference type="GeneID" id="42981533"/>
<dbReference type="RefSeq" id="WP_068278916.1">
    <property type="nucleotide sequence ID" value="NZ_CP014873.1"/>
</dbReference>
<proteinExistence type="predicted"/>
<reference evidence="1 2" key="1">
    <citation type="submission" date="2016-03" db="EMBL/GenBank/DDBJ databases">
        <title>Pediococcus and Lactobacillus from brewery environment - whole genome sequencing and assembly.</title>
        <authorList>
            <person name="Behr J."/>
            <person name="Geissler A.J."/>
            <person name="Vogel R.F."/>
        </authorList>
    </citation>
    <scope>NUCLEOTIDE SEQUENCE [LARGE SCALE GENOMIC DNA]</scope>
    <source>
        <strain evidence="1 2">TMW 1.1989</strain>
    </source>
</reference>
<dbReference type="EMBL" id="CP014873">
    <property type="protein sequence ID" value="ANK62121.1"/>
    <property type="molecule type" value="Genomic_DNA"/>
</dbReference>
<evidence type="ECO:0000313" key="1">
    <source>
        <dbReference type="EMBL" id="ANK62121.1"/>
    </source>
</evidence>
<dbReference type="STRING" id="375175.AYR53_04655"/>
<sequence>MKQLDMEFTSENGHEKHLRMNYASQNLDETTVKTAMKTIGELKMFEVDFANPYAHPVSANYTERTVTPIFKTEKPAKTDA</sequence>
<accession>A0A192H2F2</accession>
<name>A0A192H2F2_9LACO</name>
<organism evidence="1 2">
    <name type="scientific">Loigolactobacillus backii</name>
    <dbReference type="NCBI Taxonomy" id="375175"/>
    <lineage>
        <taxon>Bacteria</taxon>
        <taxon>Bacillati</taxon>
        <taxon>Bacillota</taxon>
        <taxon>Bacilli</taxon>
        <taxon>Lactobacillales</taxon>
        <taxon>Lactobacillaceae</taxon>
        <taxon>Loigolactobacillus</taxon>
    </lineage>
</organism>
<dbReference type="Pfam" id="PF11148">
    <property type="entry name" value="DUF2922"/>
    <property type="match status" value="1"/>
</dbReference>
<evidence type="ECO:0000313" key="2">
    <source>
        <dbReference type="Proteomes" id="UP000078582"/>
    </source>
</evidence>